<proteinExistence type="predicted"/>
<gene>
    <name evidence="2" type="ORF">FHS07_001544</name>
</gene>
<dbReference type="InterPro" id="IPR021315">
    <property type="entry name" value="Gap/Sap"/>
</dbReference>
<dbReference type="AlphaFoldDB" id="A0A7W5CIL5"/>
<evidence type="ECO:0000313" key="3">
    <source>
        <dbReference type="Proteomes" id="UP000543579"/>
    </source>
</evidence>
<dbReference type="Proteomes" id="UP000543579">
    <property type="component" value="Unassembled WGS sequence"/>
</dbReference>
<comment type="caution">
    <text evidence="2">The sequence shown here is derived from an EMBL/GenBank/DDBJ whole genome shotgun (WGS) entry which is preliminary data.</text>
</comment>
<feature type="transmembrane region" description="Helical" evidence="1">
    <location>
        <begin position="85"/>
        <end position="105"/>
    </location>
</feature>
<keyword evidence="1" id="KW-0812">Transmembrane</keyword>
<feature type="transmembrane region" description="Helical" evidence="1">
    <location>
        <begin position="163"/>
        <end position="187"/>
    </location>
</feature>
<organism evidence="2 3">
    <name type="scientific">Microbacterium proteolyticum</name>
    <dbReference type="NCBI Taxonomy" id="1572644"/>
    <lineage>
        <taxon>Bacteria</taxon>
        <taxon>Bacillati</taxon>
        <taxon>Actinomycetota</taxon>
        <taxon>Actinomycetes</taxon>
        <taxon>Micrococcales</taxon>
        <taxon>Microbacteriaceae</taxon>
        <taxon>Microbacterium</taxon>
    </lineage>
</organism>
<dbReference type="EMBL" id="JACHXY010000001">
    <property type="protein sequence ID" value="MBB3157860.1"/>
    <property type="molecule type" value="Genomic_DNA"/>
</dbReference>
<feature type="transmembrane region" description="Helical" evidence="1">
    <location>
        <begin position="39"/>
        <end position="65"/>
    </location>
</feature>
<keyword evidence="1" id="KW-1133">Transmembrane helix</keyword>
<dbReference type="RefSeq" id="WP_183419237.1">
    <property type="nucleotide sequence ID" value="NZ_JACHXY010000001.1"/>
</dbReference>
<feature type="transmembrane region" description="Helical" evidence="1">
    <location>
        <begin position="6"/>
        <end position="27"/>
    </location>
</feature>
<reference evidence="2 3" key="1">
    <citation type="submission" date="2020-08" db="EMBL/GenBank/DDBJ databases">
        <title>Genomic Encyclopedia of Type Strains, Phase III (KMG-III): the genomes of soil and plant-associated and newly described type strains.</title>
        <authorList>
            <person name="Whitman W."/>
        </authorList>
    </citation>
    <scope>NUCLEOTIDE SEQUENCE [LARGE SCALE GENOMIC DNA]</scope>
    <source>
        <strain evidence="2 3">CECT 8356</strain>
    </source>
</reference>
<keyword evidence="1" id="KW-0472">Membrane</keyword>
<evidence type="ECO:0000313" key="2">
    <source>
        <dbReference type="EMBL" id="MBB3157860.1"/>
    </source>
</evidence>
<accession>A0A7W5CIL5</accession>
<feature type="transmembrane region" description="Helical" evidence="1">
    <location>
        <begin position="208"/>
        <end position="226"/>
    </location>
</feature>
<sequence>MDTIDIVEIIGLGVVVAANPLPVVGQLTLVTREGGRPTAVALASGWAGALMVVLGLLATGMAAVIGASVGFEADGSMRAGAEGGSWFPIVLGVALIVLGVLSWARKPRVTPSPLMKTLDSLTPARAVALGAGLALLKPKSIAALLAAGAIVGAEGRPLLSSAILVLLVTGVGSLGVVVPLILAVVGGPRIVGALRTAQRTMERHSSHITSGLVIAVGLVVLAFGLAEPPW</sequence>
<evidence type="ECO:0000256" key="1">
    <source>
        <dbReference type="SAM" id="Phobius"/>
    </source>
</evidence>
<protein>
    <submittedName>
        <fullName evidence="2">Threonine/homoserine/homoserine lactone efflux protein</fullName>
    </submittedName>
</protein>
<name>A0A7W5CIL5_9MICO</name>
<dbReference type="Pfam" id="PF11139">
    <property type="entry name" value="SfLAP"/>
    <property type="match status" value="1"/>
</dbReference>